<keyword evidence="3" id="KW-1185">Reference proteome</keyword>
<feature type="compositionally biased region" description="Polar residues" evidence="1">
    <location>
        <begin position="1141"/>
        <end position="1152"/>
    </location>
</feature>
<feature type="compositionally biased region" description="Low complexity" evidence="1">
    <location>
        <begin position="1131"/>
        <end position="1140"/>
    </location>
</feature>
<feature type="compositionally biased region" description="Polar residues" evidence="1">
    <location>
        <begin position="1039"/>
        <end position="1052"/>
    </location>
</feature>
<dbReference type="InterPro" id="IPR024845">
    <property type="entry name" value="NHS-like"/>
</dbReference>
<feature type="compositionally biased region" description="Basic and acidic residues" evidence="1">
    <location>
        <begin position="1441"/>
        <end position="1454"/>
    </location>
</feature>
<dbReference type="Pfam" id="PF15273">
    <property type="entry name" value="NHS"/>
    <property type="match status" value="2"/>
</dbReference>
<feature type="compositionally biased region" description="Pro residues" evidence="1">
    <location>
        <begin position="932"/>
        <end position="945"/>
    </location>
</feature>
<feature type="region of interest" description="Disordered" evidence="1">
    <location>
        <begin position="646"/>
        <end position="702"/>
    </location>
</feature>
<evidence type="ECO:0000313" key="3">
    <source>
        <dbReference type="Proteomes" id="UP000233220"/>
    </source>
</evidence>
<dbReference type="GeneTree" id="ENSGT00950000182963"/>
<feature type="compositionally biased region" description="Polar residues" evidence="1">
    <location>
        <begin position="649"/>
        <end position="667"/>
    </location>
</feature>
<feature type="compositionally biased region" description="Polar residues" evidence="1">
    <location>
        <begin position="802"/>
        <end position="811"/>
    </location>
</feature>
<dbReference type="PRINTS" id="PR01217">
    <property type="entry name" value="PRICHEXTENSN"/>
</dbReference>
<feature type="compositionally biased region" description="Basic and acidic residues" evidence="1">
    <location>
        <begin position="1367"/>
        <end position="1377"/>
    </location>
</feature>
<proteinExistence type="predicted"/>
<feature type="compositionally biased region" description="Polar residues" evidence="1">
    <location>
        <begin position="691"/>
        <end position="702"/>
    </location>
</feature>
<feature type="region of interest" description="Disordered" evidence="1">
    <location>
        <begin position="134"/>
        <end position="173"/>
    </location>
</feature>
<gene>
    <name evidence="2" type="primary">NHSL1</name>
</gene>
<dbReference type="GeneID" id="101051915"/>
<dbReference type="CTD" id="57224"/>
<feature type="compositionally biased region" description="Polar residues" evidence="1">
    <location>
        <begin position="134"/>
        <end position="146"/>
    </location>
</feature>
<sequence length="1604" mass="170013">MKKEGSSGSFRLKPNAGSLSRAVSWINFSSLSRQTKRLFRSDGELSVCGQQVEVDDENWIYRAQPRKAVSNLDEESRWTVHYTAPWHQQENVFLPTTRPPCVEDLHRQAKLNLKSVLRECDKLRHDGYRSSQYYSQGPTFAANANSPCDDYQDEDEETDQKCSLSSSEEERFVSIRRPKTPTSNDFSDLNTQTNWTKSLPLPTPEEKMRQQAQTVQADVVPINITASGISQDDVGGHSVYTPDHYSTLGRFDSYRSAGQRSETRDSSCQTEDVKVVPPSMRRIRAQKGQGIAAQMGHFSGSSGNMSVLSDSAGIVFPSRLNSDAGFHSLPRSGARANIQSLEPRLGPLCPAGDMDGTFPYQRGHPQADENLGHLGGTSRTGTLLRPKSQELRHFESENVTSPACVVSPHAAYSTSIIPNATLSSSSEVIAIHTALSAGQLESRSSGSLHAKIKSRDHLIFRHAVKDDHPSPGRHWNADHTTILSQALDPHSSGAPTLLSLCDSAVSLNAPANRENGSQAMSYNCRNNLAFPAHPQDVDGKSESSYSGGGGHSSSEPWEYKASGNGRASPLKPHLATPGYSTPTSNMSSCSLDQTSNKEDAGSLYSEDHNGYCTSLHTDSGHGSGNLCNSSDGFGNPRHSVVNVFDGRAQKNQGDRSNYQDKSLSRSISLKKAKKPPLPPSRTDSLRRIPKKSSQSNGQVLSESLIATLQHSLQLSLPGKGGSSPSQSPCSDLEEPWLPRSRSQSTVSAGSSMTSATTPNVYSLCGVTPSQSDTSSVKSEYTDPWGYYIDYTGVQEDPGNPAGSCSTSSRAPTGNGPVRHVQEGSRATMPQVPSASVKPKIMSPEKSHRVISPSSGYSSQSNTPTALTPVPVFLKSMSPANGKGKPKPKVPERKSSLISSISISSSSTSLSSNTSNEGSGTMKKLDPAVSAPLAPPPPVPSPPSPCPADGSPFLPPPPPVADCSQGPPLPHSPVFPPPPPEVLTAFCSPPDWCLSPPPTALSPLLPDSPVSLPLPPPFLPSSEPPPAPPLDPKFMKDTRPSFTNSGQPESSRGSLRPPSTKEETSRPPMPLITTEALQMVQLRPVRKNSGAEAAPLSEQTAQEQRTPVAPQYHLKPSAFPKSRNSTNEMESESQSASVTSSLPTPAKSSSQGDHGSVAERSSLGAPSAGEAEARPGPSTAPLPDSSPSRKPPPISKKPKLFLVVPPPQKDFAVEPAENVSEALGATPSPTRGEEGSVYSKEAKESSAAQAGSHATHPGTSVLEGGAAGSVSPGRVEADVPMVQPNVSPAPKQEEPAENSADAGGDGESCLSQQDGAAGVPEASAACSSLEACDFLKEDGSDEVMTPSRPRTTEDLFAAIHRSKRKVLGRRDSDDDHSRNHSPSPPVTPTGAAPSLASPKQVGSIQRSIRKSSTSSDNFKALLLKKGSRSDTSARMSAAEMLKNTDPRFQRSRSEPSPDAPESPSSCSPSKNRRAQEEWAKNEGLMPRSLSFSGPRYGRSRTPPSAASSRYSLRNRIQSSPMTVISEGEGEAMEPVDSRACGALGAAEGCSLDGLAREEMDEGGSLCGEGPAASLQPPALRPVDGTAGAEGRASSPQCGGSLSEES</sequence>
<dbReference type="GO" id="GO:0030154">
    <property type="term" value="P:cell differentiation"/>
    <property type="evidence" value="ECO:0007669"/>
    <property type="project" value="TreeGrafter"/>
</dbReference>
<feature type="compositionally biased region" description="Polar residues" evidence="1">
    <location>
        <begin position="740"/>
        <end position="760"/>
    </location>
</feature>
<accession>A0A2K6TUG3</accession>
<feature type="region of interest" description="Disordered" evidence="1">
    <location>
        <begin position="714"/>
        <end position="980"/>
    </location>
</feature>
<dbReference type="PANTHER" id="PTHR23039:SF3">
    <property type="entry name" value="NHS-LIKE PROTEIN 1"/>
    <property type="match status" value="1"/>
</dbReference>
<reference evidence="2" key="2">
    <citation type="submission" date="2025-09" db="UniProtKB">
        <authorList>
            <consortium name="Ensembl"/>
        </authorList>
    </citation>
    <scope>IDENTIFICATION</scope>
</reference>
<feature type="compositionally biased region" description="Low complexity" evidence="1">
    <location>
        <begin position="1000"/>
        <end position="1010"/>
    </location>
</feature>
<dbReference type="Proteomes" id="UP000233220">
    <property type="component" value="Unplaced"/>
</dbReference>
<reference evidence="2" key="1">
    <citation type="submission" date="2025-08" db="UniProtKB">
        <authorList>
            <consortium name="Ensembl"/>
        </authorList>
    </citation>
    <scope>IDENTIFICATION</scope>
</reference>
<evidence type="ECO:0000256" key="1">
    <source>
        <dbReference type="SAM" id="MobiDB-lite"/>
    </source>
</evidence>
<feature type="compositionally biased region" description="Low complexity" evidence="1">
    <location>
        <begin position="895"/>
        <end position="915"/>
    </location>
</feature>
<feature type="region of interest" description="Disordered" evidence="1">
    <location>
        <begin position="1360"/>
        <end position="1531"/>
    </location>
</feature>
<feature type="compositionally biased region" description="Low complexity" evidence="1">
    <location>
        <begin position="1455"/>
        <end position="1468"/>
    </location>
</feature>
<feature type="compositionally biased region" description="Pro residues" evidence="1">
    <location>
        <begin position="1011"/>
        <end position="1030"/>
    </location>
</feature>
<feature type="compositionally biased region" description="Polar residues" evidence="1">
    <location>
        <begin position="1399"/>
        <end position="1416"/>
    </location>
</feature>
<name>A0A2K6TUG3_SAIBB</name>
<protein>
    <submittedName>
        <fullName evidence="2">NHS like 1</fullName>
    </submittedName>
</protein>
<organism evidence="2 3">
    <name type="scientific">Saimiri boliviensis boliviensis</name>
    <name type="common">Bolivian squirrel monkey</name>
    <dbReference type="NCBI Taxonomy" id="39432"/>
    <lineage>
        <taxon>Eukaryota</taxon>
        <taxon>Metazoa</taxon>
        <taxon>Chordata</taxon>
        <taxon>Craniata</taxon>
        <taxon>Vertebrata</taxon>
        <taxon>Euteleostomi</taxon>
        <taxon>Mammalia</taxon>
        <taxon>Eutheria</taxon>
        <taxon>Euarchontoglires</taxon>
        <taxon>Primates</taxon>
        <taxon>Haplorrhini</taxon>
        <taxon>Platyrrhini</taxon>
        <taxon>Cebidae</taxon>
        <taxon>Saimiriinae</taxon>
        <taxon>Saimiri</taxon>
    </lineage>
</organism>
<feature type="region of interest" description="Disordered" evidence="1">
    <location>
        <begin position="995"/>
        <end position="1322"/>
    </location>
</feature>
<feature type="compositionally biased region" description="Low complexity" evidence="1">
    <location>
        <begin position="714"/>
        <end position="730"/>
    </location>
</feature>
<feature type="compositionally biased region" description="Polar residues" evidence="1">
    <location>
        <begin position="767"/>
        <end position="778"/>
    </location>
</feature>
<feature type="compositionally biased region" description="Low complexity" evidence="1">
    <location>
        <begin position="1498"/>
        <end position="1510"/>
    </location>
</feature>
<dbReference type="PANTHER" id="PTHR23039">
    <property type="entry name" value="NANCE-HORAN SYNDROME PROTEIN"/>
    <property type="match status" value="1"/>
</dbReference>
<feature type="region of interest" description="Disordered" evidence="1">
    <location>
        <begin position="533"/>
        <end position="602"/>
    </location>
</feature>
<evidence type="ECO:0000313" key="2">
    <source>
        <dbReference type="Ensembl" id="ENSSBOP00000023294.1"/>
    </source>
</evidence>
<feature type="compositionally biased region" description="Polar residues" evidence="1">
    <location>
        <begin position="851"/>
        <end position="865"/>
    </location>
</feature>
<feature type="compositionally biased region" description="Pro residues" evidence="1">
    <location>
        <begin position="966"/>
        <end position="980"/>
    </location>
</feature>
<feature type="region of interest" description="Disordered" evidence="1">
    <location>
        <begin position="1558"/>
        <end position="1604"/>
    </location>
</feature>
<dbReference type="Ensembl" id="ENSSBOT00000040149.1">
    <property type="protein sequence ID" value="ENSSBOP00000023294.1"/>
    <property type="gene ID" value="ENSSBOG00000028153.1"/>
</dbReference>
<feature type="compositionally biased region" description="Polar residues" evidence="1">
    <location>
        <begin position="578"/>
        <end position="594"/>
    </location>
</feature>